<sequence length="520" mass="57585">MPHTSTTAEPTRSSSQATSPSLLQRLGNIDLFNDLLFHREKVYQSIKRFSPVRTSASVKEENPTQFHKVEEENSRPAIWHREPKTEERDPSEDISVLSYLQNTDMAVGRPKGRQPRKAPAKAKPKGKPSLVTTRKRSGPAASKTERASKVRKTVPKANSGRRVNGRGASITDAFVISDDDDGDDVAQLRRDRRTDSLTPPDQKLKVDSPGSEDDLNPIRINDSNDSNNSNSNNSNSNNSIDLEKELLHEKAKHARELAQLHQQLDASTAATKQAQEAASSDITKLHLDHSITSSKQSADTNEMLEAERSRSSALAWECEYVRRELEAVSTRVVGEAKLIRERDAYERRCADEREVAAGLRLEVVGMEAEAAGKATAAAEERRQLVVRMEVLQQEVTRLKSEGAVLGGEYAALKAKVEVAEVASMSVSTSSEQRTDIDPRCSQSSTAFSAEQRLANMRKTYVTVKRRYDSLHAVASNLSTSTRSLDYGNFGEFGYYLRQLRGVLDESGQEGRVSGFVAKVE</sequence>
<keyword evidence="4" id="KW-1185">Reference proteome</keyword>
<feature type="region of interest" description="Disordered" evidence="2">
    <location>
        <begin position="1"/>
        <end position="21"/>
    </location>
</feature>
<evidence type="ECO:0000313" key="4">
    <source>
        <dbReference type="Proteomes" id="UP000651452"/>
    </source>
</evidence>
<reference evidence="3" key="2">
    <citation type="submission" date="2020-09" db="EMBL/GenBank/DDBJ databases">
        <title>Reference genome assembly for Australian Ascochyta lentis isolate Al4.</title>
        <authorList>
            <person name="Lee R.C."/>
            <person name="Farfan-Caceres L.M."/>
            <person name="Debler J.W."/>
            <person name="Williams A.H."/>
            <person name="Henares B.M."/>
        </authorList>
    </citation>
    <scope>NUCLEOTIDE SEQUENCE</scope>
    <source>
        <strain evidence="3">Al4</strain>
    </source>
</reference>
<gene>
    <name evidence="3" type="ORF">EKO04_000579</name>
</gene>
<feature type="region of interest" description="Disordered" evidence="2">
    <location>
        <begin position="189"/>
        <end position="239"/>
    </location>
</feature>
<evidence type="ECO:0000313" key="3">
    <source>
        <dbReference type="EMBL" id="KAF9701506.1"/>
    </source>
</evidence>
<organism evidence="3 4">
    <name type="scientific">Ascochyta lentis</name>
    <dbReference type="NCBI Taxonomy" id="205686"/>
    <lineage>
        <taxon>Eukaryota</taxon>
        <taxon>Fungi</taxon>
        <taxon>Dikarya</taxon>
        <taxon>Ascomycota</taxon>
        <taxon>Pezizomycotina</taxon>
        <taxon>Dothideomycetes</taxon>
        <taxon>Pleosporomycetidae</taxon>
        <taxon>Pleosporales</taxon>
        <taxon>Pleosporineae</taxon>
        <taxon>Didymellaceae</taxon>
        <taxon>Ascochyta</taxon>
    </lineage>
</organism>
<feature type="compositionally biased region" description="Basic and acidic residues" evidence="2">
    <location>
        <begin position="58"/>
        <end position="88"/>
    </location>
</feature>
<evidence type="ECO:0000256" key="1">
    <source>
        <dbReference type="SAM" id="Coils"/>
    </source>
</evidence>
<dbReference type="Proteomes" id="UP000651452">
    <property type="component" value="Unassembled WGS sequence"/>
</dbReference>
<feature type="coiled-coil region" evidence="1">
    <location>
        <begin position="374"/>
        <end position="401"/>
    </location>
</feature>
<evidence type="ECO:0000256" key="2">
    <source>
        <dbReference type="SAM" id="MobiDB-lite"/>
    </source>
</evidence>
<keyword evidence="1" id="KW-0175">Coiled coil</keyword>
<proteinExistence type="predicted"/>
<comment type="caution">
    <text evidence="3">The sequence shown here is derived from an EMBL/GenBank/DDBJ whole genome shotgun (WGS) entry which is preliminary data.</text>
</comment>
<dbReference type="OrthoDB" id="3692888at2759"/>
<protein>
    <submittedName>
        <fullName evidence="3">Uncharacterized protein</fullName>
    </submittedName>
</protein>
<accession>A0A8H7JD85</accession>
<dbReference type="EMBL" id="RZGK01000002">
    <property type="protein sequence ID" value="KAF9701506.1"/>
    <property type="molecule type" value="Genomic_DNA"/>
</dbReference>
<dbReference type="AlphaFoldDB" id="A0A8H7JD85"/>
<reference evidence="3" key="1">
    <citation type="submission" date="2018-12" db="EMBL/GenBank/DDBJ databases">
        <authorList>
            <person name="Syme R.A."/>
            <person name="Farfan-Caceres L."/>
            <person name="Lichtenzveig J."/>
        </authorList>
    </citation>
    <scope>NUCLEOTIDE SEQUENCE</scope>
    <source>
        <strain evidence="3">Al4</strain>
    </source>
</reference>
<feature type="compositionally biased region" description="Basic residues" evidence="2">
    <location>
        <begin position="110"/>
        <end position="126"/>
    </location>
</feature>
<feature type="region of interest" description="Disordered" evidence="2">
    <location>
        <begin position="51"/>
        <end position="165"/>
    </location>
</feature>
<feature type="compositionally biased region" description="Low complexity" evidence="2">
    <location>
        <begin position="221"/>
        <end position="239"/>
    </location>
</feature>
<name>A0A8H7JD85_9PLEO</name>